<dbReference type="RefSeq" id="WP_147437282.1">
    <property type="nucleotide sequence ID" value="NZ_REFC01000014.1"/>
</dbReference>
<evidence type="ECO:0000313" key="3">
    <source>
        <dbReference type="Proteomes" id="UP000271339"/>
    </source>
</evidence>
<feature type="signal peptide" evidence="1">
    <location>
        <begin position="1"/>
        <end position="22"/>
    </location>
</feature>
<evidence type="ECO:0008006" key="4">
    <source>
        <dbReference type="Google" id="ProtNLM"/>
    </source>
</evidence>
<name>A0A3L9YAW3_9FLAO</name>
<dbReference type="AlphaFoldDB" id="A0A3L9YAW3"/>
<dbReference type="Proteomes" id="UP000271339">
    <property type="component" value="Unassembled WGS sequence"/>
</dbReference>
<gene>
    <name evidence="2" type="ORF">BXY75_2680</name>
</gene>
<dbReference type="OrthoDB" id="1447223at2"/>
<evidence type="ECO:0000313" key="2">
    <source>
        <dbReference type="EMBL" id="RMA57873.1"/>
    </source>
</evidence>
<accession>A0A3L9YAW3</accession>
<keyword evidence="1" id="KW-0732">Signal</keyword>
<dbReference type="EMBL" id="REFC01000014">
    <property type="protein sequence ID" value="RMA57873.1"/>
    <property type="molecule type" value="Genomic_DNA"/>
</dbReference>
<sequence>MKTIARLLCASLMLFAFTTSYSQTYTDTPSETNSFQSNKAENNYLSTQNYQVQQNGTSRNSVFISQAGNNNSIVSKTSSNSSDINYFQRGNNNDVYVSLSADRIEQNVIQDGDNHSVLNFNNAKLDFHKGEIIQSGNSQNLVWYGDNSISENLKISMQGNGQSVIVRNFN</sequence>
<organism evidence="2 3">
    <name type="scientific">Ulvibacter antarcticus</name>
    <dbReference type="NCBI Taxonomy" id="442714"/>
    <lineage>
        <taxon>Bacteria</taxon>
        <taxon>Pseudomonadati</taxon>
        <taxon>Bacteroidota</taxon>
        <taxon>Flavobacteriia</taxon>
        <taxon>Flavobacteriales</taxon>
        <taxon>Flavobacteriaceae</taxon>
        <taxon>Ulvibacter</taxon>
    </lineage>
</organism>
<protein>
    <recommendedName>
        <fullName evidence="4">Curlin associated repeat-containing protein</fullName>
    </recommendedName>
</protein>
<keyword evidence="3" id="KW-1185">Reference proteome</keyword>
<evidence type="ECO:0000256" key="1">
    <source>
        <dbReference type="SAM" id="SignalP"/>
    </source>
</evidence>
<comment type="caution">
    <text evidence="2">The sequence shown here is derived from an EMBL/GenBank/DDBJ whole genome shotgun (WGS) entry which is preliminary data.</text>
</comment>
<feature type="chain" id="PRO_5018155183" description="Curlin associated repeat-containing protein" evidence="1">
    <location>
        <begin position="23"/>
        <end position="170"/>
    </location>
</feature>
<reference evidence="2 3" key="1">
    <citation type="submission" date="2018-10" db="EMBL/GenBank/DDBJ databases">
        <title>Genomic Encyclopedia of Archaeal and Bacterial Type Strains, Phase II (KMG-II): from individual species to whole genera.</title>
        <authorList>
            <person name="Goeker M."/>
        </authorList>
    </citation>
    <scope>NUCLEOTIDE SEQUENCE [LARGE SCALE GENOMIC DNA]</scope>
    <source>
        <strain evidence="2 3">DSM 23424</strain>
    </source>
</reference>
<proteinExistence type="predicted"/>